<feature type="region of interest" description="Disordered" evidence="1">
    <location>
        <begin position="1"/>
        <end position="22"/>
    </location>
</feature>
<protein>
    <submittedName>
        <fullName evidence="2">Uncharacterized protein</fullName>
    </submittedName>
</protein>
<dbReference type="EMBL" id="KF900601">
    <property type="protein sequence ID" value="AIF00756.1"/>
    <property type="molecule type" value="Genomic_DNA"/>
</dbReference>
<name>A0A075G9P7_9EURY</name>
<dbReference type="AlphaFoldDB" id="A0A075G9P7"/>
<evidence type="ECO:0000313" key="2">
    <source>
        <dbReference type="EMBL" id="AIF00756.1"/>
    </source>
</evidence>
<sequence length="146" mass="15094">MASEVPSNCSSSSSSNSTKKYTSAPITAMATNSMTIIEPIPIPSPAESDTVMLALSKSFPPYLNTGVAVPSTLEAGTPSDHVESSPTTVLFTVLPAMVTLTVLPGRPTPVKMARPSSGMVVCSGGVITNWMPTTVKVTGLELILEP</sequence>
<evidence type="ECO:0000256" key="1">
    <source>
        <dbReference type="SAM" id="MobiDB-lite"/>
    </source>
</evidence>
<accession>A0A075G9P7</accession>
<feature type="compositionally biased region" description="Low complexity" evidence="1">
    <location>
        <begin position="7"/>
        <end position="17"/>
    </location>
</feature>
<reference evidence="2" key="1">
    <citation type="journal article" date="2014" name="Genome Biol. Evol.">
        <title>Pangenome evidence for extensive interdomain horizontal transfer affecting lineage core and shell genes in uncultured planktonic thaumarchaeota and euryarchaeota.</title>
        <authorList>
            <person name="Deschamps P."/>
            <person name="Zivanovic Y."/>
            <person name="Moreira D."/>
            <person name="Rodriguez-Valera F."/>
            <person name="Lopez-Garcia P."/>
        </authorList>
    </citation>
    <scope>NUCLEOTIDE SEQUENCE</scope>
</reference>
<proteinExistence type="predicted"/>
<organism evidence="2">
    <name type="scientific">uncultured marine group II/III euryarchaeote KM3_138_E07</name>
    <dbReference type="NCBI Taxonomy" id="1457869"/>
    <lineage>
        <taxon>Archaea</taxon>
        <taxon>Methanobacteriati</taxon>
        <taxon>Methanobacteriota</taxon>
        <taxon>environmental samples</taxon>
    </lineage>
</organism>